<protein>
    <submittedName>
        <fullName evidence="1">Uncharacterized protein</fullName>
    </submittedName>
</protein>
<proteinExistence type="predicted"/>
<reference evidence="1 2" key="1">
    <citation type="submission" date="2016-07" db="EMBL/GenBank/DDBJ databases">
        <authorList>
            <person name="Adam N."/>
            <person name="Zuma S.H."/>
            <person name="Shabalala X.C."/>
            <person name="Zuke Z.H."/>
            <person name="Mpangane S."/>
            <person name="Maenetje N."/>
            <person name="Lafia M."/>
            <person name="Tshabalala L.M."/>
            <person name="Zwane T.C."/>
            <person name="Garlena R.A."/>
            <person name="Russell D.A."/>
            <person name="Bowman C.A."/>
            <person name="Rubin E."/>
            <person name="Larsen M.H."/>
            <person name="Guerrero C.A."/>
            <person name="Jacobs-Sera D."/>
            <person name="Hatfull G.F."/>
        </authorList>
    </citation>
    <scope>NUCLEOTIDE SEQUENCE [LARGE SCALE GENOMIC DNA]</scope>
</reference>
<gene>
    <name evidence="1" type="primary">66</name>
    <name evidence="1" type="ORF">PBI_NAZO_66</name>
</gene>
<organism evidence="1 2">
    <name type="scientific">Mycobacterium phage Nazo</name>
    <dbReference type="NCBI Taxonomy" id="1897547"/>
    <lineage>
        <taxon>Viruses</taxon>
        <taxon>Duplodnaviria</taxon>
        <taxon>Heunggongvirae</taxon>
        <taxon>Uroviricota</taxon>
        <taxon>Caudoviricetes</taxon>
        <taxon>Pclasvirinae</taxon>
        <taxon>Bignuzvirus</taxon>
        <taxon>Bignuzvirus bignuz</taxon>
    </lineage>
</organism>
<evidence type="ECO:0000313" key="2">
    <source>
        <dbReference type="Proteomes" id="UP000223831"/>
    </source>
</evidence>
<dbReference type="Proteomes" id="UP000223831">
    <property type="component" value="Genome"/>
</dbReference>
<dbReference type="EMBL" id="KX641262">
    <property type="protein sequence ID" value="AOT24905.1"/>
    <property type="molecule type" value="Genomic_DNA"/>
</dbReference>
<name>A0A1D8EV43_9CAUD</name>
<sequence length="60" mass="6892">MTQPERRQFLFYADEGGDLKVITFTALPVPQQPDPETGAVTIRFDDIRDFQMTIMQGDDQ</sequence>
<accession>A0A1D8EV43</accession>
<evidence type="ECO:0000313" key="1">
    <source>
        <dbReference type="EMBL" id="AOT24905.1"/>
    </source>
</evidence>